<gene>
    <name evidence="1" type="ORF">AMORRO_LOCUS16597</name>
</gene>
<evidence type="ECO:0000313" key="2">
    <source>
        <dbReference type="Proteomes" id="UP000789342"/>
    </source>
</evidence>
<dbReference type="EMBL" id="CAJVPV010046661">
    <property type="protein sequence ID" value="CAG8771226.1"/>
    <property type="molecule type" value="Genomic_DNA"/>
</dbReference>
<keyword evidence="2" id="KW-1185">Reference proteome</keyword>
<protein>
    <submittedName>
        <fullName evidence="1">6479_t:CDS:1</fullName>
    </submittedName>
</protein>
<accession>A0A9N9NTX5</accession>
<name>A0A9N9NTX5_9GLOM</name>
<proteinExistence type="predicted"/>
<sequence>AHFFDELTSKIPPSPGAIFFDTDFLLPDISLDPSAIHYCHAIWLSGAVDGGSLADKSTLITPEDSRSPLPCALTFIVSTFFVKFLSSHHLESV</sequence>
<evidence type="ECO:0000313" key="1">
    <source>
        <dbReference type="EMBL" id="CAG8771226.1"/>
    </source>
</evidence>
<reference evidence="1" key="1">
    <citation type="submission" date="2021-06" db="EMBL/GenBank/DDBJ databases">
        <authorList>
            <person name="Kallberg Y."/>
            <person name="Tangrot J."/>
            <person name="Rosling A."/>
        </authorList>
    </citation>
    <scope>NUCLEOTIDE SEQUENCE</scope>
    <source>
        <strain evidence="1">CL551</strain>
    </source>
</reference>
<comment type="caution">
    <text evidence="1">The sequence shown here is derived from an EMBL/GenBank/DDBJ whole genome shotgun (WGS) entry which is preliminary data.</text>
</comment>
<organism evidence="1 2">
    <name type="scientific">Acaulospora morrowiae</name>
    <dbReference type="NCBI Taxonomy" id="94023"/>
    <lineage>
        <taxon>Eukaryota</taxon>
        <taxon>Fungi</taxon>
        <taxon>Fungi incertae sedis</taxon>
        <taxon>Mucoromycota</taxon>
        <taxon>Glomeromycotina</taxon>
        <taxon>Glomeromycetes</taxon>
        <taxon>Diversisporales</taxon>
        <taxon>Acaulosporaceae</taxon>
        <taxon>Acaulospora</taxon>
    </lineage>
</organism>
<dbReference type="AlphaFoldDB" id="A0A9N9NTX5"/>
<feature type="non-terminal residue" evidence="1">
    <location>
        <position position="93"/>
    </location>
</feature>
<dbReference type="Proteomes" id="UP000789342">
    <property type="component" value="Unassembled WGS sequence"/>
</dbReference>